<dbReference type="RefSeq" id="WP_127704860.1">
    <property type="nucleotide sequence ID" value="NZ_SACK01000004.1"/>
</dbReference>
<dbReference type="InterPro" id="IPR017039">
    <property type="entry name" value="Virul_fac_BrkB"/>
</dbReference>
<dbReference type="Pfam" id="PF03631">
    <property type="entry name" value="Virul_fac_BrkB"/>
    <property type="match status" value="1"/>
</dbReference>
<reference evidence="7 8" key="1">
    <citation type="submission" date="2019-01" db="EMBL/GenBank/DDBJ databases">
        <authorList>
            <person name="Chen W.-M."/>
        </authorList>
    </citation>
    <scope>NUCLEOTIDE SEQUENCE [LARGE SCALE GENOMIC DNA]</scope>
    <source>
        <strain evidence="7 8">YBJ-36</strain>
    </source>
</reference>
<dbReference type="NCBIfam" id="TIGR00765">
    <property type="entry name" value="yihY_not_rbn"/>
    <property type="match status" value="1"/>
</dbReference>
<organism evidence="7 8">
    <name type="scientific">Mucilaginibacter limnophilus</name>
    <dbReference type="NCBI Taxonomy" id="1932778"/>
    <lineage>
        <taxon>Bacteria</taxon>
        <taxon>Pseudomonadati</taxon>
        <taxon>Bacteroidota</taxon>
        <taxon>Sphingobacteriia</taxon>
        <taxon>Sphingobacteriales</taxon>
        <taxon>Sphingobacteriaceae</taxon>
        <taxon>Mucilaginibacter</taxon>
    </lineage>
</organism>
<evidence type="ECO:0000256" key="5">
    <source>
        <dbReference type="ARBA" id="ARBA00023136"/>
    </source>
</evidence>
<name>A0A3S2V182_9SPHI</name>
<evidence type="ECO:0000256" key="4">
    <source>
        <dbReference type="ARBA" id="ARBA00022989"/>
    </source>
</evidence>
<protein>
    <submittedName>
        <fullName evidence="7">YihY/virulence factor BrkB family protein</fullName>
    </submittedName>
</protein>
<evidence type="ECO:0000256" key="3">
    <source>
        <dbReference type="ARBA" id="ARBA00022692"/>
    </source>
</evidence>
<evidence type="ECO:0000256" key="1">
    <source>
        <dbReference type="ARBA" id="ARBA00004651"/>
    </source>
</evidence>
<dbReference type="GO" id="GO:0005886">
    <property type="term" value="C:plasma membrane"/>
    <property type="evidence" value="ECO:0007669"/>
    <property type="project" value="UniProtKB-SubCell"/>
</dbReference>
<dbReference type="Proteomes" id="UP000282759">
    <property type="component" value="Unassembled WGS sequence"/>
</dbReference>
<sequence length="331" mass="38351">MIGLHYFLLRFKLYRYFIEWTKTVVLPGFRPLPLYTVVAFFILELKQGSLGNRASSLAFSFMLAVFPTIIFLFTLIPYIPFHDFQNQFLALIQLILPIKAYQAFQTTIHDIVSNQNLKLLSFGFLSALYFATNGMSNLMRAFNKSSLQLETRSWLRRRWIALVLTLVLCFSLILAIGILIIGDVIIGFFKEHFYSQSAFWAYVITLTRWIIVVIVFFSTLSILYRYGPAHKRRWKFITPGSVLATFLGLLTSIGFAYYINNFSAYNKVYGSIGTLIVIMVWMHLNSLVILIGFELNASVELSKQNIKIVKPVFNTFKRKPEEKENHIKDKH</sequence>
<dbReference type="PANTHER" id="PTHR30213">
    <property type="entry name" value="INNER MEMBRANE PROTEIN YHJD"/>
    <property type="match status" value="1"/>
</dbReference>
<feature type="transmembrane region" description="Helical" evidence="6">
    <location>
        <begin position="271"/>
        <end position="293"/>
    </location>
</feature>
<keyword evidence="8" id="KW-1185">Reference proteome</keyword>
<feature type="transmembrane region" description="Helical" evidence="6">
    <location>
        <begin position="24"/>
        <end position="45"/>
    </location>
</feature>
<keyword evidence="5 6" id="KW-0472">Membrane</keyword>
<feature type="transmembrane region" description="Helical" evidence="6">
    <location>
        <begin position="236"/>
        <end position="259"/>
    </location>
</feature>
<comment type="caution">
    <text evidence="7">The sequence shown here is derived from an EMBL/GenBank/DDBJ whole genome shotgun (WGS) entry which is preliminary data.</text>
</comment>
<keyword evidence="2" id="KW-1003">Cell membrane</keyword>
<proteinExistence type="predicted"/>
<feature type="transmembrane region" description="Helical" evidence="6">
    <location>
        <begin position="57"/>
        <end position="79"/>
    </location>
</feature>
<evidence type="ECO:0000256" key="6">
    <source>
        <dbReference type="SAM" id="Phobius"/>
    </source>
</evidence>
<feature type="transmembrane region" description="Helical" evidence="6">
    <location>
        <begin position="119"/>
        <end position="138"/>
    </location>
</feature>
<dbReference type="OrthoDB" id="977385at2"/>
<keyword evidence="3 6" id="KW-0812">Transmembrane</keyword>
<gene>
    <name evidence="7" type="ORF">EOD41_10970</name>
</gene>
<dbReference type="AlphaFoldDB" id="A0A3S2V182"/>
<evidence type="ECO:0000313" key="7">
    <source>
        <dbReference type="EMBL" id="RVU00519.1"/>
    </source>
</evidence>
<evidence type="ECO:0000313" key="8">
    <source>
        <dbReference type="Proteomes" id="UP000282759"/>
    </source>
</evidence>
<dbReference type="EMBL" id="SACK01000004">
    <property type="protein sequence ID" value="RVU00519.1"/>
    <property type="molecule type" value="Genomic_DNA"/>
</dbReference>
<accession>A0A3S2V182</accession>
<keyword evidence="4 6" id="KW-1133">Transmembrane helix</keyword>
<feature type="transmembrane region" description="Helical" evidence="6">
    <location>
        <begin position="199"/>
        <end position="224"/>
    </location>
</feature>
<feature type="transmembrane region" description="Helical" evidence="6">
    <location>
        <begin position="159"/>
        <end position="187"/>
    </location>
</feature>
<comment type="subcellular location">
    <subcellularLocation>
        <location evidence="1">Cell membrane</location>
        <topology evidence="1">Multi-pass membrane protein</topology>
    </subcellularLocation>
</comment>
<evidence type="ECO:0000256" key="2">
    <source>
        <dbReference type="ARBA" id="ARBA00022475"/>
    </source>
</evidence>
<dbReference type="PANTHER" id="PTHR30213:SF0">
    <property type="entry name" value="UPF0761 MEMBRANE PROTEIN YIHY"/>
    <property type="match status" value="1"/>
</dbReference>